<name>A0AAF0J2K3_9BASI</name>
<proteinExistence type="predicted"/>
<sequence length="203" mass="22161">MKLVVSLLVFSLMALGAHAAAAPYKCKAATKPAYLVSFGPMGQNTYLKVGKNETDLHHPLMSQAGSTPNGADKFVLYSCHAHNSRLPANFSLVRLDKDRDQCLSLNGKGPKKGDDTPASDLDVQSNSLVLKPCASTVQDKVFHQIFKDENETDFPMVLKQQGTGDYATRAVVSFRHDHVVLTPQVPPKPGSPSFITYLYLNDE</sequence>
<evidence type="ECO:0000256" key="1">
    <source>
        <dbReference type="SAM" id="SignalP"/>
    </source>
</evidence>
<dbReference type="AlphaFoldDB" id="A0AAF0J2K3"/>
<keyword evidence="3" id="KW-1185">Reference proteome</keyword>
<feature type="chain" id="PRO_5042078207" description="Ricin B lectin domain-containing protein" evidence="1">
    <location>
        <begin position="20"/>
        <end position="203"/>
    </location>
</feature>
<evidence type="ECO:0000313" key="3">
    <source>
        <dbReference type="Proteomes" id="UP001213623"/>
    </source>
</evidence>
<evidence type="ECO:0000313" key="2">
    <source>
        <dbReference type="EMBL" id="WFD27201.1"/>
    </source>
</evidence>
<organism evidence="2 3">
    <name type="scientific">Malassezia nana</name>
    <dbReference type="NCBI Taxonomy" id="180528"/>
    <lineage>
        <taxon>Eukaryota</taxon>
        <taxon>Fungi</taxon>
        <taxon>Dikarya</taxon>
        <taxon>Basidiomycota</taxon>
        <taxon>Ustilaginomycotina</taxon>
        <taxon>Malasseziomycetes</taxon>
        <taxon>Malasseziales</taxon>
        <taxon>Malasseziaceae</taxon>
        <taxon>Malassezia</taxon>
    </lineage>
</organism>
<dbReference type="EMBL" id="CP119894">
    <property type="protein sequence ID" value="WFD27201.1"/>
    <property type="molecule type" value="Genomic_DNA"/>
</dbReference>
<accession>A0AAF0J2K3</accession>
<gene>
    <name evidence="2" type="ORF">MNAN1_002197</name>
</gene>
<keyword evidence="1" id="KW-0732">Signal</keyword>
<dbReference type="Proteomes" id="UP001213623">
    <property type="component" value="Chromosome 3"/>
</dbReference>
<reference evidence="2" key="1">
    <citation type="submission" date="2023-03" db="EMBL/GenBank/DDBJ databases">
        <title>Mating type loci evolution in Malassezia.</title>
        <authorList>
            <person name="Coelho M.A."/>
        </authorList>
    </citation>
    <scope>NUCLEOTIDE SEQUENCE</scope>
    <source>
        <strain evidence="2">CBS 9557</strain>
    </source>
</reference>
<feature type="signal peptide" evidence="1">
    <location>
        <begin position="1"/>
        <end position="19"/>
    </location>
</feature>
<evidence type="ECO:0008006" key="4">
    <source>
        <dbReference type="Google" id="ProtNLM"/>
    </source>
</evidence>
<protein>
    <recommendedName>
        <fullName evidence="4">Ricin B lectin domain-containing protein</fullName>
    </recommendedName>
</protein>